<dbReference type="PROSITE" id="PS50967">
    <property type="entry name" value="HRDC"/>
    <property type="match status" value="1"/>
</dbReference>
<dbReference type="SUPFAM" id="SSF47819">
    <property type="entry name" value="HRDC-like"/>
    <property type="match status" value="1"/>
</dbReference>
<dbReference type="SUPFAM" id="SSF52540">
    <property type="entry name" value="P-loop containing nucleoside triphosphate hydrolases"/>
    <property type="match status" value="1"/>
</dbReference>
<dbReference type="InterPro" id="IPR000212">
    <property type="entry name" value="DNA_helicase_UvrD/REP"/>
</dbReference>
<evidence type="ECO:0000256" key="1">
    <source>
        <dbReference type="ARBA" id="ARBA00022741"/>
    </source>
</evidence>
<keyword evidence="8" id="KW-1185">Reference proteome</keyword>
<reference evidence="8" key="1">
    <citation type="journal article" date="2019" name="Int. J. Syst. Evol. Microbiol.">
        <title>The Global Catalogue of Microorganisms (GCM) 10K type strain sequencing project: providing services to taxonomists for standard genome sequencing and annotation.</title>
        <authorList>
            <consortium name="The Broad Institute Genomics Platform"/>
            <consortium name="The Broad Institute Genome Sequencing Center for Infectious Disease"/>
            <person name="Wu L."/>
            <person name="Ma J."/>
        </authorList>
    </citation>
    <scope>NUCLEOTIDE SEQUENCE [LARGE SCALE GENOMIC DNA]</scope>
    <source>
        <strain evidence="8">NBRC 108730</strain>
    </source>
</reference>
<dbReference type="InterPro" id="IPR010997">
    <property type="entry name" value="HRDC-like_sf"/>
</dbReference>
<proteinExistence type="predicted"/>
<feature type="region of interest" description="Disordered" evidence="5">
    <location>
        <begin position="88"/>
        <end position="146"/>
    </location>
</feature>
<keyword evidence="3" id="KW-0347">Helicase</keyword>
<evidence type="ECO:0000256" key="2">
    <source>
        <dbReference type="ARBA" id="ARBA00022801"/>
    </source>
</evidence>
<feature type="compositionally biased region" description="Gly residues" evidence="5">
    <location>
        <begin position="116"/>
        <end position="140"/>
    </location>
</feature>
<evidence type="ECO:0000256" key="3">
    <source>
        <dbReference type="ARBA" id="ARBA00022806"/>
    </source>
</evidence>
<name>A0ABQ6JJT4_9ACTN</name>
<dbReference type="Gene3D" id="1.10.150.80">
    <property type="entry name" value="HRDC domain"/>
    <property type="match status" value="1"/>
</dbReference>
<evidence type="ECO:0000256" key="5">
    <source>
        <dbReference type="SAM" id="MobiDB-lite"/>
    </source>
</evidence>
<evidence type="ECO:0000259" key="6">
    <source>
        <dbReference type="PROSITE" id="PS50967"/>
    </source>
</evidence>
<dbReference type="Pfam" id="PF13361">
    <property type="entry name" value="UvrD_C"/>
    <property type="match status" value="1"/>
</dbReference>
<feature type="compositionally biased region" description="Basic and acidic residues" evidence="5">
    <location>
        <begin position="104"/>
        <end position="115"/>
    </location>
</feature>
<evidence type="ECO:0000313" key="8">
    <source>
        <dbReference type="Proteomes" id="UP001157017"/>
    </source>
</evidence>
<dbReference type="InterPro" id="IPR044876">
    <property type="entry name" value="HRDC_dom_sf"/>
</dbReference>
<dbReference type="CDD" id="cd18807">
    <property type="entry name" value="SF1_C_UvrD"/>
    <property type="match status" value="1"/>
</dbReference>
<accession>A0ABQ6JJT4</accession>
<dbReference type="Gene3D" id="3.40.50.300">
    <property type="entry name" value="P-loop containing nucleotide triphosphate hydrolases"/>
    <property type="match status" value="1"/>
</dbReference>
<keyword evidence="4" id="KW-0067">ATP-binding</keyword>
<dbReference type="Proteomes" id="UP001157017">
    <property type="component" value="Unassembled WGS sequence"/>
</dbReference>
<keyword evidence="2" id="KW-0378">Hydrolase</keyword>
<comment type="caution">
    <text evidence="7">The sequence shown here is derived from an EMBL/GenBank/DDBJ whole genome shotgun (WGS) entry which is preliminary data.</text>
</comment>
<dbReference type="PANTHER" id="PTHR11070:SF69">
    <property type="entry name" value="ATP-DEPENDENT DNA HELICASE UVRD2"/>
    <property type="match status" value="1"/>
</dbReference>
<dbReference type="PANTHER" id="PTHR11070">
    <property type="entry name" value="UVRD / RECB / PCRA DNA HELICASE FAMILY MEMBER"/>
    <property type="match status" value="1"/>
</dbReference>
<dbReference type="Pfam" id="PF00570">
    <property type="entry name" value="HRDC"/>
    <property type="match status" value="1"/>
</dbReference>
<feature type="domain" description="HRDC" evidence="6">
    <location>
        <begin position="170"/>
        <end position="250"/>
    </location>
</feature>
<dbReference type="InterPro" id="IPR002121">
    <property type="entry name" value="HRDC_dom"/>
</dbReference>
<dbReference type="InterPro" id="IPR014017">
    <property type="entry name" value="DNA_helicase_UvrD-like_C"/>
</dbReference>
<keyword evidence="1" id="KW-0547">Nucleotide-binding</keyword>
<organism evidence="7 8">
    <name type="scientific">Angustibacter aerolatus</name>
    <dbReference type="NCBI Taxonomy" id="1162965"/>
    <lineage>
        <taxon>Bacteria</taxon>
        <taxon>Bacillati</taxon>
        <taxon>Actinomycetota</taxon>
        <taxon>Actinomycetes</taxon>
        <taxon>Kineosporiales</taxon>
        <taxon>Kineosporiaceae</taxon>
    </lineage>
</organism>
<dbReference type="EMBL" id="BSUZ01000001">
    <property type="protein sequence ID" value="GMA88500.1"/>
    <property type="molecule type" value="Genomic_DNA"/>
</dbReference>
<evidence type="ECO:0000256" key="4">
    <source>
        <dbReference type="ARBA" id="ARBA00022840"/>
    </source>
</evidence>
<sequence>MHGSGTWWPRLEERAAAQHAPTVEGITLASLHSAKGLEWDAVFLAGVSDGLLPISMAEGPEAVEEERRLLYVGVTRAREHLHLSWARSRTPGGRATRRPSRFLDGLRPEDADERSGSGGRGSRGGRSGGPNGSGGSGRGGRSTTVRCRGCGTVLSTGAQRKVGRCDDCPPTYDEGTFERLRAWRLAVSTAASVPAFVVFTDATLVALAEQQPTDDAGLAKVPGIGATKRERYGAQVLALLGGAEVADVLEPAAASLVDRTRLRALSRPVRPSVGSCSGNTREKALCALVGLPYRWRVAPRGTPPGVPQPVRERR</sequence>
<dbReference type="InterPro" id="IPR027417">
    <property type="entry name" value="P-loop_NTPase"/>
</dbReference>
<dbReference type="SMART" id="SM00341">
    <property type="entry name" value="HRDC"/>
    <property type="match status" value="1"/>
</dbReference>
<gene>
    <name evidence="7" type="ORF">GCM10025868_37500</name>
</gene>
<protein>
    <recommendedName>
        <fullName evidence="6">HRDC domain-containing protein</fullName>
    </recommendedName>
</protein>
<evidence type="ECO:0000313" key="7">
    <source>
        <dbReference type="EMBL" id="GMA88500.1"/>
    </source>
</evidence>